<reference evidence="1" key="1">
    <citation type="submission" date="2022-11" db="EMBL/GenBank/DDBJ databases">
        <title>beta-Carotene-producing bacterium, Jeongeuplla avenae sp. nov., alleviates the salt stress of Arabidopsis seedlings.</title>
        <authorList>
            <person name="Jiang L."/>
            <person name="Lee J."/>
        </authorList>
    </citation>
    <scope>NUCLEOTIDE SEQUENCE</scope>
    <source>
        <strain evidence="1">DY_R2A_6</strain>
    </source>
</reference>
<name>A0ACD4NU72_9HYPH</name>
<keyword evidence="2" id="KW-1185">Reference proteome</keyword>
<protein>
    <submittedName>
        <fullName evidence="1">Class I SAM-dependent methyltransferase</fullName>
    </submittedName>
</protein>
<dbReference type="Proteomes" id="UP001163223">
    <property type="component" value="Chromosome"/>
</dbReference>
<accession>A0ACD4NU72</accession>
<organism evidence="1 2">
    <name type="scientific">Antarcticirhabdus aurantiaca</name>
    <dbReference type="NCBI Taxonomy" id="2606717"/>
    <lineage>
        <taxon>Bacteria</taxon>
        <taxon>Pseudomonadati</taxon>
        <taxon>Pseudomonadota</taxon>
        <taxon>Alphaproteobacteria</taxon>
        <taxon>Hyphomicrobiales</taxon>
        <taxon>Aurantimonadaceae</taxon>
        <taxon>Antarcticirhabdus</taxon>
    </lineage>
</organism>
<keyword evidence="1" id="KW-0808">Transferase</keyword>
<proteinExistence type="predicted"/>
<evidence type="ECO:0000313" key="1">
    <source>
        <dbReference type="EMBL" id="WAJ30102.1"/>
    </source>
</evidence>
<evidence type="ECO:0000313" key="2">
    <source>
        <dbReference type="Proteomes" id="UP001163223"/>
    </source>
</evidence>
<dbReference type="EMBL" id="CP113520">
    <property type="protein sequence ID" value="WAJ30102.1"/>
    <property type="molecule type" value="Genomic_DNA"/>
</dbReference>
<gene>
    <name evidence="1" type="ORF">OXU80_07820</name>
</gene>
<keyword evidence="1" id="KW-0489">Methyltransferase</keyword>
<sequence length="251" mass="27188">MASESEALLEALVALHGAMKRQGPGDDALTRRLIERLPRLPGKPRVADLGCGTGASAFVLAEMLGVPIDCVDASADFVAILEARAAALGLGHLIRGRVGDMATYRHPDGPLNLLWSEGAAYHLTFPGALSTWRPILNPGGFAVISELTWFKTDRPTNVEAFWAATYPQLADEATNIVTAQASGFEVLFTERLPSNAWRENYYGPLSARADELSAEASEAMRGVIEETRREIALFEEADESFGYTFYGLKAV</sequence>